<accession>L8NZY6</accession>
<dbReference type="PATRIC" id="fig|1160705.3.peg.8075"/>
<organism evidence="1 2">
    <name type="scientific">Streptomyces viridochromogenes Tue57</name>
    <dbReference type="NCBI Taxonomy" id="1160705"/>
    <lineage>
        <taxon>Bacteria</taxon>
        <taxon>Bacillati</taxon>
        <taxon>Actinomycetota</taxon>
        <taxon>Actinomycetes</taxon>
        <taxon>Kitasatosporales</taxon>
        <taxon>Streptomycetaceae</taxon>
        <taxon>Streptomyces</taxon>
    </lineage>
</organism>
<sequence>MDIRGVHEAFDRGDAESVTGERATFSGHVKDVISPWAFTIGGDEFSDVEPLLVVEKDLPAPDQDQLVRVTGTVHEFDFSKVQNELNVDLAETLYEKFKGEPYVKAEDIDDNISE</sequence>
<dbReference type="EMBL" id="AMLP01000261">
    <property type="protein sequence ID" value="ELS50866.1"/>
    <property type="molecule type" value="Genomic_DNA"/>
</dbReference>
<evidence type="ECO:0000313" key="2">
    <source>
        <dbReference type="Proteomes" id="UP000011205"/>
    </source>
</evidence>
<comment type="caution">
    <text evidence="1">The sequence shown here is derived from an EMBL/GenBank/DDBJ whole genome shotgun (WGS) entry which is preliminary data.</text>
</comment>
<name>L8NZY6_STRVR</name>
<evidence type="ECO:0000313" key="1">
    <source>
        <dbReference type="EMBL" id="ELS50866.1"/>
    </source>
</evidence>
<proteinExistence type="predicted"/>
<protein>
    <submittedName>
        <fullName evidence="1">Uncharacterized protein</fullName>
    </submittedName>
</protein>
<reference evidence="1 2" key="1">
    <citation type="journal article" date="2013" name="Genome Announc.">
        <title>Draft Genome Sequence of Streptomyces viridochromogenes Strain Tu57, Producer of Avilamycin.</title>
        <authorList>
            <person name="Gruning B.A."/>
            <person name="Erxleben A."/>
            <person name="Hahnlein A."/>
            <person name="Gunther S."/>
        </authorList>
    </citation>
    <scope>NUCLEOTIDE SEQUENCE [LARGE SCALE GENOMIC DNA]</scope>
    <source>
        <strain evidence="1 2">Tue57</strain>
    </source>
</reference>
<gene>
    <name evidence="1" type="ORF">STVIR_8174</name>
</gene>
<dbReference type="AlphaFoldDB" id="L8NZY6"/>
<dbReference type="Proteomes" id="UP000011205">
    <property type="component" value="Unassembled WGS sequence"/>
</dbReference>